<accession>A0A1Y5PL96</accession>
<organism evidence="2">
    <name type="scientific">uncultured Mycobacterium sp</name>
    <dbReference type="NCBI Taxonomy" id="171292"/>
    <lineage>
        <taxon>Bacteria</taxon>
        <taxon>Bacillati</taxon>
        <taxon>Actinomycetota</taxon>
        <taxon>Actinomycetes</taxon>
        <taxon>Mycobacteriales</taxon>
        <taxon>Mycobacteriaceae</taxon>
        <taxon>Mycobacterium</taxon>
        <taxon>environmental samples</taxon>
    </lineage>
</organism>
<gene>
    <name evidence="2" type="ORF">MHPYR_80003</name>
</gene>
<evidence type="ECO:0000313" key="2">
    <source>
        <dbReference type="EMBL" id="SBS79414.1"/>
    </source>
</evidence>
<dbReference type="PROSITE" id="PS50206">
    <property type="entry name" value="RHODANESE_3"/>
    <property type="match status" value="1"/>
</dbReference>
<dbReference type="InterPro" id="IPR001763">
    <property type="entry name" value="Rhodanese-like_dom"/>
</dbReference>
<name>A0A1Y5PL96_9MYCO</name>
<feature type="domain" description="Rhodanese" evidence="1">
    <location>
        <begin position="1"/>
        <end position="35"/>
    </location>
</feature>
<dbReference type="EMBL" id="FLQS01000078">
    <property type="protein sequence ID" value="SBS79414.1"/>
    <property type="molecule type" value="Genomic_DNA"/>
</dbReference>
<sequence length="38" mass="4085">MHCATGYRASIAAALLDRYGRSVVLVDDEFENAAALTL</sequence>
<protein>
    <recommendedName>
        <fullName evidence="1">Rhodanese domain-containing protein</fullName>
    </recommendedName>
</protein>
<evidence type="ECO:0000259" key="1">
    <source>
        <dbReference type="PROSITE" id="PS50206"/>
    </source>
</evidence>
<dbReference type="AlphaFoldDB" id="A0A1Y5PL96"/>
<reference evidence="2" key="1">
    <citation type="submission" date="2016-03" db="EMBL/GenBank/DDBJ databases">
        <authorList>
            <person name="Ploux O."/>
        </authorList>
    </citation>
    <scope>NUCLEOTIDE SEQUENCE</scope>
    <source>
        <strain evidence="2">UC10</strain>
    </source>
</reference>
<proteinExistence type="predicted"/>